<evidence type="ECO:0008006" key="3">
    <source>
        <dbReference type="Google" id="ProtNLM"/>
    </source>
</evidence>
<evidence type="ECO:0000313" key="1">
    <source>
        <dbReference type="EMBL" id="GFK94942.1"/>
    </source>
</evidence>
<keyword evidence="2" id="KW-1185">Reference proteome</keyword>
<dbReference type="EMBL" id="BLTE01000013">
    <property type="protein sequence ID" value="GFK94942.1"/>
    <property type="molecule type" value="Genomic_DNA"/>
</dbReference>
<proteinExistence type="predicted"/>
<name>A0A6V8LR19_9BACT</name>
<reference evidence="1 2" key="2">
    <citation type="submission" date="2020-05" db="EMBL/GenBank/DDBJ databases">
        <title>Draft genome sequence of Desulfovibrio sp. strainFSS-1.</title>
        <authorList>
            <person name="Shimoshige H."/>
            <person name="Kobayashi H."/>
            <person name="Maekawa T."/>
        </authorList>
    </citation>
    <scope>NUCLEOTIDE SEQUENCE [LARGE SCALE GENOMIC DNA]</scope>
    <source>
        <strain evidence="1 2">SIID29052-01</strain>
    </source>
</reference>
<protein>
    <recommendedName>
        <fullName evidence="3">Glycosyltransferase</fullName>
    </recommendedName>
</protein>
<organism evidence="1 2">
    <name type="scientific">Fundidesulfovibrio magnetotacticus</name>
    <dbReference type="NCBI Taxonomy" id="2730080"/>
    <lineage>
        <taxon>Bacteria</taxon>
        <taxon>Pseudomonadati</taxon>
        <taxon>Thermodesulfobacteriota</taxon>
        <taxon>Desulfovibrionia</taxon>
        <taxon>Desulfovibrionales</taxon>
        <taxon>Desulfovibrionaceae</taxon>
        <taxon>Fundidesulfovibrio</taxon>
    </lineage>
</organism>
<dbReference type="RefSeq" id="WP_173085517.1">
    <property type="nucleotide sequence ID" value="NZ_BLTE01000013.1"/>
</dbReference>
<accession>A0A6V8LR19</accession>
<evidence type="ECO:0000313" key="2">
    <source>
        <dbReference type="Proteomes" id="UP000494245"/>
    </source>
</evidence>
<dbReference type="Proteomes" id="UP000494245">
    <property type="component" value="Unassembled WGS sequence"/>
</dbReference>
<comment type="caution">
    <text evidence="1">The sequence shown here is derived from an EMBL/GenBank/DDBJ whole genome shotgun (WGS) entry which is preliminary data.</text>
</comment>
<dbReference type="AlphaFoldDB" id="A0A6V8LR19"/>
<sequence>MTSPQRFTWLDAPQREYLRKTYFEAPMPRGRAELVYRDPPAHMDQRLVDGKRHVVFCSYYLQPAICKKAWALRKSGDYHLTFIGCCIRQDHAPERFFDQCHEARDYEELYTLLASAGVWAVVSVIQPLVNGALAVEAAVNTGALAVVDINDSLYYMRKDPNDFECQIEARILKRASAVVHKMPGWGVERMRADWRFETPDWQVHSLPEPEIFQPCGVYDGSRDPAFVFAGGIIPYHIAVARGHENHIMDPLIHAVCGHGGAMTFVVNQNAREMFWQEHQRYIDFQNVYPAFSFEKGVPFFQLPAKLAAHDFAIYWENIPESSYNPDHFAINMATKIFSYVEAGLPILVHTQAPYIHETVVEGGFGLSYELKDLEKTPDMARACDYETLCRNLKAYRDHTNSRSVAMMLGEIFDPA</sequence>
<reference evidence="1 2" key="1">
    <citation type="submission" date="2020-04" db="EMBL/GenBank/DDBJ databases">
        <authorList>
            <consortium name="Desulfovibrio sp. FSS-1 genome sequencing consortium"/>
            <person name="Shimoshige H."/>
            <person name="Kobayashi H."/>
            <person name="Maekawa T."/>
        </authorList>
    </citation>
    <scope>NUCLEOTIDE SEQUENCE [LARGE SCALE GENOMIC DNA]</scope>
    <source>
        <strain evidence="1 2">SIID29052-01</strain>
    </source>
</reference>
<dbReference type="Gene3D" id="3.40.50.2000">
    <property type="entry name" value="Glycogen Phosphorylase B"/>
    <property type="match status" value="1"/>
</dbReference>
<gene>
    <name evidence="1" type="ORF">NNJEOMEG_02790</name>
</gene>